<dbReference type="InterPro" id="IPR015330">
    <property type="entry name" value="DNA_primase/pol_bifunc_N"/>
</dbReference>
<dbReference type="Proteomes" id="UP001331936">
    <property type="component" value="Unassembled WGS sequence"/>
</dbReference>
<dbReference type="SUPFAM" id="SSF56747">
    <property type="entry name" value="Prim-pol domain"/>
    <property type="match status" value="1"/>
</dbReference>
<gene>
    <name evidence="2" type="ORF">Q8814_16160</name>
</gene>
<accession>A0ABU7JUD2</accession>
<feature type="domain" description="DNA primase/polymerase bifunctional N-terminal" evidence="1">
    <location>
        <begin position="43"/>
        <end position="207"/>
    </location>
</feature>
<comment type="caution">
    <text evidence="2">The sequence shown here is derived from an EMBL/GenBank/DDBJ whole genome shotgun (WGS) entry which is preliminary data.</text>
</comment>
<evidence type="ECO:0000313" key="2">
    <source>
        <dbReference type="EMBL" id="MEE2033634.1"/>
    </source>
</evidence>
<evidence type="ECO:0000259" key="1">
    <source>
        <dbReference type="SMART" id="SM00943"/>
    </source>
</evidence>
<proteinExistence type="predicted"/>
<sequence length="786" mass="85746">MPRKHTNTPASQANSALTESSAAETNPSLYIPNVNGLTLAEAALAYASAGWFVVPVRPGTKNPGSVLGAEWPEKSSRDAEQIEQWWYENQEHGIALHVGKSGAIVFDLDVEALNDLPREMREGLCKGRFQSTRKGANDRGHYVFGVPVGEAYGNSAGAFRMFGEVRGKNGVIIAAPTPHVDADTKGGGYLWPEPGPVPLVSEAPQLLECLRAAPEHEAPLLAPDEMKAFLDTYTRSERMPAFTGLIKTFERELKENGSRHEAMINALAMGFREAIAGAYPADDVYTTVQRVFKKSFEDKELSAREGRTRPSRDEFVRGAQWAAAQALLVDPEETLVRLNRDEIALEERVEAFWTARPELAAVRQFAQARMIAPWALFGSAMVRALAVIPPRVVLPPLVGSHGSVNSYVALVGPSGAGKSVTRAAARDLVQLKLPGDGQVHVRNVGSGEGLVDQFAAYDAKAKEFVGLRTRVMFTVDEVESLTAQGGRSGSTLFPTLRSAWTGDSLGFANRDKTKAVLIEAHRYRLTMIVGAQPTKAQPLLDDADGGTPQRFLWMPTIDPEAPDVEPAEPEPIVVGPWPQPKTGLSAVRADTGEIALVTVPADPKSFIVLAIPESVRDEVITQRRMVVRGNPNANPLDGHALMTRLKVAVGLMVMNGRYDKVGDDDWELAGVVMEISNRTRCEVEKVIASEAEKSNQVRGEAEGRRELAKVEVLQKDGLARVCDRIMKRLKEVGEMERGKCKSFLSRDKGLMDDAVELLVARGEVELERYAARNSAPTWRITLAGKE</sequence>
<dbReference type="SMART" id="SM00943">
    <property type="entry name" value="Prim-Pol"/>
    <property type="match status" value="1"/>
</dbReference>
<organism evidence="2 3">
    <name type="scientific">Rhodococcus chondri</name>
    <dbReference type="NCBI Taxonomy" id="3065941"/>
    <lineage>
        <taxon>Bacteria</taxon>
        <taxon>Bacillati</taxon>
        <taxon>Actinomycetota</taxon>
        <taxon>Actinomycetes</taxon>
        <taxon>Mycobacteriales</taxon>
        <taxon>Nocardiaceae</taxon>
        <taxon>Rhodococcus</taxon>
    </lineage>
</organism>
<dbReference type="EMBL" id="JAUZMZ010000091">
    <property type="protein sequence ID" value="MEE2033634.1"/>
    <property type="molecule type" value="Genomic_DNA"/>
</dbReference>
<dbReference type="CDD" id="cd04859">
    <property type="entry name" value="Prim_Pol"/>
    <property type="match status" value="1"/>
</dbReference>
<dbReference type="Pfam" id="PF09250">
    <property type="entry name" value="Prim-Pol"/>
    <property type="match status" value="1"/>
</dbReference>
<keyword evidence="3" id="KW-1185">Reference proteome</keyword>
<reference evidence="2 3" key="1">
    <citation type="submission" date="2023-08" db="EMBL/GenBank/DDBJ databases">
        <authorList>
            <person name="Girao M."/>
            <person name="Carvalho M.F."/>
        </authorList>
    </citation>
    <scope>NUCLEOTIDE SEQUENCE [LARGE SCALE GENOMIC DNA]</scope>
    <source>
        <strain evidence="2 3">CC-R104</strain>
    </source>
</reference>
<name>A0ABU7JUD2_9NOCA</name>
<dbReference type="RefSeq" id="WP_330153028.1">
    <property type="nucleotide sequence ID" value="NZ_JAUZMZ010000091.1"/>
</dbReference>
<evidence type="ECO:0000313" key="3">
    <source>
        <dbReference type="Proteomes" id="UP001331936"/>
    </source>
</evidence>
<protein>
    <submittedName>
        <fullName evidence="2">Bifunctional DNA primase/polymerase</fullName>
    </submittedName>
</protein>